<dbReference type="KEGG" id="cok:COCCU_12890"/>
<dbReference type="InterPro" id="IPR025668">
    <property type="entry name" value="Tnp_DDE_dom"/>
</dbReference>
<protein>
    <submittedName>
        <fullName evidence="2">Transposase DDE domain protein</fullName>
    </submittedName>
</protein>
<dbReference type="NCBIfam" id="NF033539">
    <property type="entry name" value="transpos_IS1380"/>
    <property type="match status" value="1"/>
</dbReference>
<dbReference type="AlphaFoldDB" id="A0A6B8W943"/>
<dbReference type="Pfam" id="PF13701">
    <property type="entry name" value="DDE_Tnp_1_4"/>
    <property type="match status" value="1"/>
</dbReference>
<proteinExistence type="predicted"/>
<keyword evidence="3" id="KW-1185">Reference proteome</keyword>
<organism evidence="2 3">
    <name type="scientific">Corynebacterium occultum</name>
    <dbReference type="NCBI Taxonomy" id="2675219"/>
    <lineage>
        <taxon>Bacteria</taxon>
        <taxon>Bacillati</taxon>
        <taxon>Actinomycetota</taxon>
        <taxon>Actinomycetes</taxon>
        <taxon>Mycobacteriales</taxon>
        <taxon>Corynebacteriaceae</taxon>
        <taxon>Corynebacterium</taxon>
    </lineage>
</organism>
<evidence type="ECO:0000259" key="1">
    <source>
        <dbReference type="Pfam" id="PF13701"/>
    </source>
</evidence>
<dbReference type="EMBL" id="CP046455">
    <property type="protein sequence ID" value="QGU08477.1"/>
    <property type="molecule type" value="Genomic_DNA"/>
</dbReference>
<sequence length="468" mass="50956">MLLAQAADRVGVADAIDTALGDRQKPNLVHTTGHTMTSLALALAIGGDDASDIDLLNPLVGTGLIDKIPSDSTIHRRHHELHDSGDEDEHSAELIDDASTAAVLSGMKTARTTAWRACRARNPATTATIANPLVVDIDATEVASHSDKEKAMPTWKKHFGFHPLTAIIDHGAGLTGEPTAVLLRPGNAGSNTAADHIMVLNQTMNSMPDHVDGHDWGRRLLVRTDAAGGSKKFINHLDQQGLAYSVGIGTFWQVADIASTLGGKVKQGIIRPDGTVSDIDDAYVADITSRVHCWAGEPVGITLEDYPPDMRFIIRVEHAASGAQLRTTDLDGRRIQMFVTNRNGHAQRLDELHRARGRCEQRIRDVKDCGLGKLPHTAFRMNQAWAYSAMLAMNLISWAGLITAATPPPSTTSRQWWWVWEPKTLRVRMLSIAGVVVRHARQLSIRFDGAAAHRELLEHGLSRLRSTA</sequence>
<evidence type="ECO:0000313" key="2">
    <source>
        <dbReference type="EMBL" id="QGU08477.1"/>
    </source>
</evidence>
<accession>A0A6B8W943</accession>
<reference evidence="2 3" key="1">
    <citation type="submission" date="2019-11" db="EMBL/GenBank/DDBJ databases">
        <title>Complete genome sequence of Corynebacterium kalinowskii 1959, a novel Corynebacterium species isolated from soil of a small paddock in Vilsendorf, Germany.</title>
        <authorList>
            <person name="Schaffert L."/>
            <person name="Ruwe M."/>
            <person name="Milse J."/>
            <person name="Hanuschka K."/>
            <person name="Ortseifen V."/>
            <person name="Droste J."/>
            <person name="Brandt D."/>
            <person name="Schlueter L."/>
            <person name="Kutter Y."/>
            <person name="Vinke S."/>
            <person name="Viehoefer P."/>
            <person name="Jacob L."/>
            <person name="Luebke N.-C."/>
            <person name="Schulte-Berndt E."/>
            <person name="Hain C."/>
            <person name="Linder M."/>
            <person name="Schmidt P."/>
            <person name="Wollenschlaeger L."/>
            <person name="Luttermann T."/>
            <person name="Thieme E."/>
            <person name="Hassa J."/>
            <person name="Haak M."/>
            <person name="Wittchen M."/>
            <person name="Mentz A."/>
            <person name="Persicke M."/>
            <person name="Busche T."/>
            <person name="Ruckert C."/>
        </authorList>
    </citation>
    <scope>NUCLEOTIDE SEQUENCE [LARGE SCALE GENOMIC DNA]</scope>
    <source>
        <strain evidence="2 3">2039</strain>
    </source>
</reference>
<dbReference type="InterPro" id="IPR047960">
    <property type="entry name" value="Transpos_IS1380"/>
</dbReference>
<dbReference type="Proteomes" id="UP000424462">
    <property type="component" value="Chromosome"/>
</dbReference>
<evidence type="ECO:0000313" key="3">
    <source>
        <dbReference type="Proteomes" id="UP000424462"/>
    </source>
</evidence>
<feature type="domain" description="Transposase DDE" evidence="1">
    <location>
        <begin position="1"/>
        <end position="466"/>
    </location>
</feature>
<gene>
    <name evidence="2" type="ORF">COCCU_12890</name>
</gene>
<name>A0A6B8W943_9CORY</name>